<dbReference type="EMBL" id="OUUW01000001">
    <property type="protein sequence ID" value="SPP75424.1"/>
    <property type="molecule type" value="Genomic_DNA"/>
</dbReference>
<evidence type="ECO:0000256" key="1">
    <source>
        <dbReference type="PROSITE-ProRule" id="PRU00371"/>
    </source>
</evidence>
<feature type="compositionally biased region" description="Low complexity" evidence="2">
    <location>
        <begin position="156"/>
        <end position="168"/>
    </location>
</feature>
<dbReference type="PROSITE" id="PS51029">
    <property type="entry name" value="MADF"/>
    <property type="match status" value="1"/>
</dbReference>
<evidence type="ECO:0000313" key="6">
    <source>
        <dbReference type="Proteomes" id="UP000268350"/>
    </source>
</evidence>
<keyword evidence="1" id="KW-0539">Nucleus</keyword>
<evidence type="ECO:0000259" key="3">
    <source>
        <dbReference type="PROSITE" id="PS51029"/>
    </source>
</evidence>
<protein>
    <recommendedName>
        <fullName evidence="7">MADF domain-containing protein</fullName>
    </recommendedName>
</protein>
<organism evidence="5 6">
    <name type="scientific">Drosophila guanche</name>
    <name type="common">Fruit fly</name>
    <dbReference type="NCBI Taxonomy" id="7266"/>
    <lineage>
        <taxon>Eukaryota</taxon>
        <taxon>Metazoa</taxon>
        <taxon>Ecdysozoa</taxon>
        <taxon>Arthropoda</taxon>
        <taxon>Hexapoda</taxon>
        <taxon>Insecta</taxon>
        <taxon>Pterygota</taxon>
        <taxon>Neoptera</taxon>
        <taxon>Endopterygota</taxon>
        <taxon>Diptera</taxon>
        <taxon>Brachycera</taxon>
        <taxon>Muscomorpha</taxon>
        <taxon>Ephydroidea</taxon>
        <taxon>Drosophilidae</taxon>
        <taxon>Drosophila</taxon>
        <taxon>Sophophora</taxon>
    </lineage>
</organism>
<accession>A0A3B0J238</accession>
<evidence type="ECO:0008006" key="7">
    <source>
        <dbReference type="Google" id="ProtNLM"/>
    </source>
</evidence>
<dbReference type="PANTHER" id="PTHR21505:SF8">
    <property type="entry name" value="DPT-YFP REPRESSOR BY OVEREXPRESSION, ISOFORM D-RELATED"/>
    <property type="match status" value="1"/>
</dbReference>
<reference evidence="6" key="1">
    <citation type="submission" date="2018-01" db="EMBL/GenBank/DDBJ databases">
        <authorList>
            <person name="Alioto T."/>
            <person name="Alioto T."/>
        </authorList>
    </citation>
    <scope>NUCLEOTIDE SEQUENCE [LARGE SCALE GENOMIC DNA]</scope>
</reference>
<dbReference type="PANTHER" id="PTHR21505">
    <property type="entry name" value="MADF DOMAIN-CONTAINING PROTEIN-RELATED"/>
    <property type="match status" value="1"/>
</dbReference>
<evidence type="ECO:0000256" key="2">
    <source>
        <dbReference type="SAM" id="MobiDB-lite"/>
    </source>
</evidence>
<keyword evidence="6" id="KW-1185">Reference proteome</keyword>
<comment type="subcellular location">
    <subcellularLocation>
        <location evidence="1">Nucleus</location>
    </subcellularLocation>
</comment>
<dbReference type="SMART" id="SM00595">
    <property type="entry name" value="MADF"/>
    <property type="match status" value="1"/>
</dbReference>
<dbReference type="OMA" id="PKIPWFA"/>
<name>A0A3B0J238_DROGU</name>
<dbReference type="GO" id="GO:0005634">
    <property type="term" value="C:nucleus"/>
    <property type="evidence" value="ECO:0007669"/>
    <property type="project" value="UniProtKB-SubCell"/>
</dbReference>
<dbReference type="OrthoDB" id="6629625at2759"/>
<gene>
    <name evidence="5" type="ORF">DGUA_6G003230</name>
</gene>
<dbReference type="GO" id="GO:0003677">
    <property type="term" value="F:DNA binding"/>
    <property type="evidence" value="ECO:0007669"/>
    <property type="project" value="InterPro"/>
</dbReference>
<evidence type="ECO:0000259" key="4">
    <source>
        <dbReference type="PROSITE" id="PS51031"/>
    </source>
</evidence>
<dbReference type="PROSITE" id="PS51031">
    <property type="entry name" value="BESS"/>
    <property type="match status" value="1"/>
</dbReference>
<dbReference type="Proteomes" id="UP000268350">
    <property type="component" value="Unassembled WGS sequence"/>
</dbReference>
<sequence>MTYRGALTVGLPFRFTDERTLKFVELYGREPCLWNKRPYLRGARNAAYKRILAGINANIDRGENELSIQGVKIKIKNLRTSYHQELKKIKSSTRRYHPKMPWFAPLHKFLAEFVDTSDQDATETPQLKRLSVRLHRLKPIKLQDGVKQEPVEDSVTTEPDTTPTAPPLVTVLPVNMPTEHHPPTPPPSLPKVPEVTAMPSSYFDRNETRGEDEFTFFGMSVAAQLRNMPISNAMVMQSKIQYILSIERRKIIGHGGEMNIFN</sequence>
<feature type="region of interest" description="Disordered" evidence="2">
    <location>
        <begin position="144"/>
        <end position="168"/>
    </location>
</feature>
<evidence type="ECO:0000313" key="5">
    <source>
        <dbReference type="EMBL" id="SPP75424.1"/>
    </source>
</evidence>
<feature type="domain" description="MADF" evidence="3">
    <location>
        <begin position="22"/>
        <end position="115"/>
    </location>
</feature>
<dbReference type="InterPro" id="IPR006578">
    <property type="entry name" value="MADF-dom"/>
</dbReference>
<feature type="domain" description="BESS" evidence="4">
    <location>
        <begin position="211"/>
        <end position="250"/>
    </location>
</feature>
<dbReference type="Pfam" id="PF10545">
    <property type="entry name" value="MADF_DNA_bdg"/>
    <property type="match status" value="1"/>
</dbReference>
<proteinExistence type="predicted"/>
<dbReference type="AlphaFoldDB" id="A0A3B0J238"/>
<dbReference type="InterPro" id="IPR004210">
    <property type="entry name" value="BESS_motif"/>
</dbReference>